<reference evidence="6 7" key="1">
    <citation type="submission" date="2016-04" db="EMBL/GenBank/DDBJ databases">
        <title>A degradative enzymes factory behind the ericoid mycorrhizal symbiosis.</title>
        <authorList>
            <consortium name="DOE Joint Genome Institute"/>
            <person name="Martino E."/>
            <person name="Morin E."/>
            <person name="Grelet G."/>
            <person name="Kuo A."/>
            <person name="Kohler A."/>
            <person name="Daghino S."/>
            <person name="Barry K."/>
            <person name="Choi C."/>
            <person name="Cichocki N."/>
            <person name="Clum A."/>
            <person name="Copeland A."/>
            <person name="Hainaut M."/>
            <person name="Haridas S."/>
            <person name="Labutti K."/>
            <person name="Lindquist E."/>
            <person name="Lipzen A."/>
            <person name="Khouja H.-R."/>
            <person name="Murat C."/>
            <person name="Ohm R."/>
            <person name="Olson A."/>
            <person name="Spatafora J."/>
            <person name="Veneault-Fourrey C."/>
            <person name="Henrissat B."/>
            <person name="Grigoriev I."/>
            <person name="Martin F."/>
            <person name="Perotto S."/>
        </authorList>
    </citation>
    <scope>NUCLEOTIDE SEQUENCE [LARGE SCALE GENOMIC DNA]</scope>
    <source>
        <strain evidence="6 7">E</strain>
    </source>
</reference>
<dbReference type="EMBL" id="KZ613790">
    <property type="protein sequence ID" value="PMD60458.1"/>
    <property type="molecule type" value="Genomic_DNA"/>
</dbReference>
<keyword evidence="2 4" id="KW-0479">Metal-binding</keyword>
<dbReference type="PROSITE" id="PS00086">
    <property type="entry name" value="CYTOCHROME_P450"/>
    <property type="match status" value="1"/>
</dbReference>
<dbReference type="PRINTS" id="PR00385">
    <property type="entry name" value="P450"/>
</dbReference>
<keyword evidence="5" id="KW-0503">Monooxygenase</keyword>
<dbReference type="Gene3D" id="1.10.630.10">
    <property type="entry name" value="Cytochrome P450"/>
    <property type="match status" value="1"/>
</dbReference>
<proteinExistence type="inferred from homology"/>
<evidence type="ECO:0000256" key="1">
    <source>
        <dbReference type="ARBA" id="ARBA00001971"/>
    </source>
</evidence>
<dbReference type="InterPro" id="IPR001128">
    <property type="entry name" value="Cyt_P450"/>
</dbReference>
<feature type="binding site" description="axial binding residue" evidence="4">
    <location>
        <position position="440"/>
    </location>
    <ligand>
        <name>heme</name>
        <dbReference type="ChEBI" id="CHEBI:30413"/>
    </ligand>
    <ligandPart>
        <name>Fe</name>
        <dbReference type="ChEBI" id="CHEBI:18248"/>
    </ligandPart>
</feature>
<name>A0A2J6TBV9_9HELO</name>
<dbReference type="STRING" id="1095630.A0A2J6TBV9"/>
<dbReference type="GO" id="GO:0020037">
    <property type="term" value="F:heme binding"/>
    <property type="evidence" value="ECO:0007669"/>
    <property type="project" value="InterPro"/>
</dbReference>
<dbReference type="InterPro" id="IPR002401">
    <property type="entry name" value="Cyt_P450_E_grp-I"/>
</dbReference>
<dbReference type="FunFam" id="1.10.630.10:FF:000050">
    <property type="entry name" value="Cytochrome P450 monooxygenase"/>
    <property type="match status" value="1"/>
</dbReference>
<dbReference type="GO" id="GO:0016705">
    <property type="term" value="F:oxidoreductase activity, acting on paired donors, with incorporation or reduction of molecular oxygen"/>
    <property type="evidence" value="ECO:0007669"/>
    <property type="project" value="InterPro"/>
</dbReference>
<dbReference type="Proteomes" id="UP000235371">
    <property type="component" value="Unassembled WGS sequence"/>
</dbReference>
<comment type="similarity">
    <text evidence="5">Belongs to the cytochrome P450 family.</text>
</comment>
<evidence type="ECO:0000313" key="6">
    <source>
        <dbReference type="EMBL" id="PMD60458.1"/>
    </source>
</evidence>
<dbReference type="SUPFAM" id="SSF48264">
    <property type="entry name" value="Cytochrome P450"/>
    <property type="match status" value="1"/>
</dbReference>
<organism evidence="6 7">
    <name type="scientific">Hyaloscypha bicolor E</name>
    <dbReference type="NCBI Taxonomy" id="1095630"/>
    <lineage>
        <taxon>Eukaryota</taxon>
        <taxon>Fungi</taxon>
        <taxon>Dikarya</taxon>
        <taxon>Ascomycota</taxon>
        <taxon>Pezizomycotina</taxon>
        <taxon>Leotiomycetes</taxon>
        <taxon>Helotiales</taxon>
        <taxon>Hyaloscyphaceae</taxon>
        <taxon>Hyaloscypha</taxon>
        <taxon>Hyaloscypha bicolor</taxon>
    </lineage>
</organism>
<evidence type="ECO:0000256" key="3">
    <source>
        <dbReference type="ARBA" id="ARBA00023004"/>
    </source>
</evidence>
<dbReference type="InterPro" id="IPR017972">
    <property type="entry name" value="Cyt_P450_CS"/>
</dbReference>
<dbReference type="RefSeq" id="XP_024737362.1">
    <property type="nucleotide sequence ID" value="XM_024884810.1"/>
</dbReference>
<dbReference type="InterPro" id="IPR036396">
    <property type="entry name" value="Cyt_P450_sf"/>
</dbReference>
<dbReference type="AlphaFoldDB" id="A0A2J6TBV9"/>
<dbReference type="CDD" id="cd11060">
    <property type="entry name" value="CYP57A1-like"/>
    <property type="match status" value="1"/>
</dbReference>
<dbReference type="GeneID" id="36592887"/>
<dbReference type="Pfam" id="PF00067">
    <property type="entry name" value="p450"/>
    <property type="match status" value="1"/>
</dbReference>
<keyword evidence="3 4" id="KW-0408">Iron</keyword>
<dbReference type="GO" id="GO:0005506">
    <property type="term" value="F:iron ion binding"/>
    <property type="evidence" value="ECO:0007669"/>
    <property type="project" value="InterPro"/>
</dbReference>
<evidence type="ECO:0000256" key="4">
    <source>
        <dbReference type="PIRSR" id="PIRSR602401-1"/>
    </source>
</evidence>
<comment type="cofactor">
    <cofactor evidence="1 4">
        <name>heme</name>
        <dbReference type="ChEBI" id="CHEBI:30413"/>
    </cofactor>
</comment>
<evidence type="ECO:0000256" key="5">
    <source>
        <dbReference type="RuleBase" id="RU000461"/>
    </source>
</evidence>
<gene>
    <name evidence="6" type="ORF">K444DRAFT_643034</name>
</gene>
<dbReference type="PRINTS" id="PR00463">
    <property type="entry name" value="EP450I"/>
</dbReference>
<sequence>MLTSSLLLLVVINVIYRLFRHYSSKLASIPGPFLARFSRFWLLRETYYGRFHLKDVELHRKHGPVIRIAPGQYSIDDPNSVQTIYGSKGGFIKSTFYRATAVPGRIHENLFADPNTERHAVNRRRISGAYSMTTLVQLEPFINECTDILKARLTEFAKAGEAIDLPHWLQCYAFDVIGNVTLGKRFGFLDKGEDINGIMGSLEILLYYSARIGIIPEIHPVLFFANVLLFPSMRGLQHLLDFVDKIVAPRLKGPLLEKNNTGPSDFITRFRHLQSENPEKVRDRDIMASALANIGAGSDTTGISLTAVFYYISKNLKVLDKVRHELEEASNRGEISTPIKFKEAQQLKYLQAVLKEALRCHPATGLILGRVVPKGGSTIAGHFFPAGATVGVNAWAAHANQDVFGEDADIFRPERWLEAPELVKQREAYFMTFGSGTRTCLGKNISLLEMSKVVPEIIRWYDIEPVFPERDIETTNDWFVKQKNFPCRIVRRASQ</sequence>
<dbReference type="InterPro" id="IPR050121">
    <property type="entry name" value="Cytochrome_P450_monoxygenase"/>
</dbReference>
<dbReference type="PANTHER" id="PTHR24305">
    <property type="entry name" value="CYTOCHROME P450"/>
    <property type="match status" value="1"/>
</dbReference>
<evidence type="ECO:0000313" key="7">
    <source>
        <dbReference type="Proteomes" id="UP000235371"/>
    </source>
</evidence>
<keyword evidence="5" id="KW-0560">Oxidoreductase</keyword>
<evidence type="ECO:0000256" key="2">
    <source>
        <dbReference type="ARBA" id="ARBA00022723"/>
    </source>
</evidence>
<accession>A0A2J6TBV9</accession>
<dbReference type="GO" id="GO:0004497">
    <property type="term" value="F:monooxygenase activity"/>
    <property type="evidence" value="ECO:0007669"/>
    <property type="project" value="UniProtKB-KW"/>
</dbReference>
<dbReference type="PANTHER" id="PTHR24305:SF190">
    <property type="entry name" value="P450, PUTATIVE (EUROFUNG)-RELATED"/>
    <property type="match status" value="1"/>
</dbReference>
<dbReference type="InParanoid" id="A0A2J6TBV9"/>
<keyword evidence="4 5" id="KW-0349">Heme</keyword>
<keyword evidence="7" id="KW-1185">Reference proteome</keyword>
<protein>
    <submittedName>
        <fullName evidence="6">Cytochrome P450 family protein</fullName>
    </submittedName>
</protein>
<dbReference type="OrthoDB" id="3934656at2759"/>